<comment type="subunit">
    <text evidence="2">Homotetramer.</text>
</comment>
<keyword evidence="2" id="KW-0227">DNA damage</keyword>
<feature type="compositionally biased region" description="Polar residues" evidence="4">
    <location>
        <begin position="109"/>
        <end position="123"/>
    </location>
</feature>
<sequence>MNNVQLIGRLTRDIDLRKTPQGDSVGRFTLAVDRNYKNKQGEYDADFINCTIWRGAADILARYAQKGTKIAVDGNIRTGSYENQQGQRVYTTEVYVNNFYFVESRSQRNDQGPASSNFENSTYNNQSSQQNNFSFNNDFNQSSSPFDDFNGSSVDISEDDLPF</sequence>
<dbReference type="SUPFAM" id="SSF50249">
    <property type="entry name" value="Nucleic acid-binding proteins"/>
    <property type="match status" value="1"/>
</dbReference>
<dbReference type="EMBL" id="FUWO01000002">
    <property type="protein sequence ID" value="SJZ31998.1"/>
    <property type="molecule type" value="Genomic_DNA"/>
</dbReference>
<dbReference type="GO" id="GO:0006281">
    <property type="term" value="P:DNA repair"/>
    <property type="evidence" value="ECO:0007669"/>
    <property type="project" value="UniProtKB-UniRule"/>
</dbReference>
<evidence type="ECO:0000256" key="4">
    <source>
        <dbReference type="SAM" id="MobiDB-lite"/>
    </source>
</evidence>
<evidence type="ECO:0000313" key="5">
    <source>
        <dbReference type="EMBL" id="SJZ31998.1"/>
    </source>
</evidence>
<evidence type="ECO:0000256" key="2">
    <source>
        <dbReference type="HAMAP-Rule" id="MF_00984"/>
    </source>
</evidence>
<dbReference type="NCBIfam" id="TIGR00621">
    <property type="entry name" value="ssb"/>
    <property type="match status" value="1"/>
</dbReference>
<evidence type="ECO:0000256" key="3">
    <source>
        <dbReference type="PIRNR" id="PIRNR002070"/>
    </source>
</evidence>
<keyword evidence="1 2" id="KW-0238">DNA-binding</keyword>
<dbReference type="Pfam" id="PF00436">
    <property type="entry name" value="SSB"/>
    <property type="match status" value="1"/>
</dbReference>
<dbReference type="PIRSF" id="PIRSF002070">
    <property type="entry name" value="SSB"/>
    <property type="match status" value="1"/>
</dbReference>
<dbReference type="GO" id="GO:0003697">
    <property type="term" value="F:single-stranded DNA binding"/>
    <property type="evidence" value="ECO:0007669"/>
    <property type="project" value="UniProtKB-UniRule"/>
</dbReference>
<name>A0A1T4JPA0_9LACT</name>
<accession>A0A1T4JPA0</accession>
<keyword evidence="2" id="KW-0233">DNA recombination</keyword>
<dbReference type="PROSITE" id="PS50935">
    <property type="entry name" value="SSB"/>
    <property type="match status" value="1"/>
</dbReference>
<keyword evidence="6" id="KW-1185">Reference proteome</keyword>
<dbReference type="PANTHER" id="PTHR10302">
    <property type="entry name" value="SINGLE-STRANDED DNA-BINDING PROTEIN"/>
    <property type="match status" value="1"/>
</dbReference>
<dbReference type="GO" id="GO:0006310">
    <property type="term" value="P:DNA recombination"/>
    <property type="evidence" value="ECO:0007669"/>
    <property type="project" value="UniProtKB-UniRule"/>
</dbReference>
<dbReference type="HAMAP" id="MF_00984">
    <property type="entry name" value="SSB"/>
    <property type="match status" value="1"/>
</dbReference>
<keyword evidence="2" id="KW-0234">DNA repair</keyword>
<dbReference type="OrthoDB" id="9809878at2"/>
<dbReference type="GO" id="GO:0009295">
    <property type="term" value="C:nucleoid"/>
    <property type="evidence" value="ECO:0007669"/>
    <property type="project" value="TreeGrafter"/>
</dbReference>
<proteinExistence type="inferred from homology"/>
<dbReference type="InterPro" id="IPR012340">
    <property type="entry name" value="NA-bd_OB-fold"/>
</dbReference>
<evidence type="ECO:0000313" key="6">
    <source>
        <dbReference type="Proteomes" id="UP000189941"/>
    </source>
</evidence>
<dbReference type="InterPro" id="IPR000424">
    <property type="entry name" value="Primosome_PriB/ssb"/>
</dbReference>
<dbReference type="PANTHER" id="PTHR10302:SF27">
    <property type="entry name" value="SINGLE-STRANDED DNA-BINDING PROTEIN"/>
    <property type="match status" value="1"/>
</dbReference>
<dbReference type="AlphaFoldDB" id="A0A1T4JPA0"/>
<comment type="function">
    <text evidence="2">Plays an important role in DNA replication, recombination and repair. Binds to ssDNA and to an array of partner proteins to recruit them to their sites of action during DNA metabolism.</text>
</comment>
<feature type="compositionally biased region" description="Low complexity" evidence="4">
    <location>
        <begin position="124"/>
        <end position="150"/>
    </location>
</feature>
<feature type="short sequence motif" description="Important for interaction with partner proteins" evidence="2">
    <location>
        <begin position="158"/>
        <end position="163"/>
    </location>
</feature>
<protein>
    <recommendedName>
        <fullName evidence="2 3">Single-stranded DNA-binding protein</fullName>
        <shortName evidence="2">SSB</shortName>
    </recommendedName>
</protein>
<dbReference type="Gene3D" id="2.40.50.140">
    <property type="entry name" value="Nucleic acid-binding proteins"/>
    <property type="match status" value="1"/>
</dbReference>
<dbReference type="STRING" id="1121925.SAMN02746011_00251"/>
<dbReference type="RefSeq" id="WP_078755117.1">
    <property type="nucleotide sequence ID" value="NZ_FUWO01000002.1"/>
</dbReference>
<gene>
    <name evidence="5" type="ORF">SAMN02746011_00251</name>
</gene>
<dbReference type="InterPro" id="IPR011344">
    <property type="entry name" value="ssDNA-bd"/>
</dbReference>
<organism evidence="5 6">
    <name type="scientific">Globicatella sulfidifaciens DSM 15739</name>
    <dbReference type="NCBI Taxonomy" id="1121925"/>
    <lineage>
        <taxon>Bacteria</taxon>
        <taxon>Bacillati</taxon>
        <taxon>Bacillota</taxon>
        <taxon>Bacilli</taxon>
        <taxon>Lactobacillales</taxon>
        <taxon>Aerococcaceae</taxon>
        <taxon>Globicatella</taxon>
    </lineage>
</organism>
<dbReference type="GO" id="GO:0006260">
    <property type="term" value="P:DNA replication"/>
    <property type="evidence" value="ECO:0007669"/>
    <property type="project" value="UniProtKB-UniRule"/>
</dbReference>
<dbReference type="CDD" id="cd04496">
    <property type="entry name" value="SSB_OBF"/>
    <property type="match status" value="1"/>
</dbReference>
<dbReference type="Proteomes" id="UP000189941">
    <property type="component" value="Unassembled WGS sequence"/>
</dbReference>
<reference evidence="6" key="1">
    <citation type="submission" date="2017-02" db="EMBL/GenBank/DDBJ databases">
        <authorList>
            <person name="Varghese N."/>
            <person name="Submissions S."/>
        </authorList>
    </citation>
    <scope>NUCLEOTIDE SEQUENCE [LARGE SCALE GENOMIC DNA]</scope>
    <source>
        <strain evidence="6">DSM 15739</strain>
    </source>
</reference>
<evidence type="ECO:0000256" key="1">
    <source>
        <dbReference type="ARBA" id="ARBA00023125"/>
    </source>
</evidence>
<feature type="region of interest" description="Disordered" evidence="4">
    <location>
        <begin position="106"/>
        <end position="163"/>
    </location>
</feature>
<keyword evidence="2" id="KW-0235">DNA replication</keyword>
<comment type="caution">
    <text evidence="2">Lacks conserved residue(s) required for the propagation of feature annotation.</text>
</comment>